<dbReference type="STRING" id="1314777.A0A164YZ38"/>
<keyword evidence="6" id="KW-1185">Reference proteome</keyword>
<feature type="repeat" description="WD" evidence="3">
    <location>
        <begin position="604"/>
        <end position="645"/>
    </location>
</feature>
<organism evidence="5 6">
    <name type="scientific">Sistotremastrum niveocremeum HHB9708</name>
    <dbReference type="NCBI Taxonomy" id="1314777"/>
    <lineage>
        <taxon>Eukaryota</taxon>
        <taxon>Fungi</taxon>
        <taxon>Dikarya</taxon>
        <taxon>Basidiomycota</taxon>
        <taxon>Agaricomycotina</taxon>
        <taxon>Agaricomycetes</taxon>
        <taxon>Sistotremastrales</taxon>
        <taxon>Sistotremastraceae</taxon>
        <taxon>Sertulicium</taxon>
        <taxon>Sertulicium niveocremeum</taxon>
    </lineage>
</organism>
<dbReference type="InterPro" id="IPR027417">
    <property type="entry name" value="P-loop_NTPase"/>
</dbReference>
<dbReference type="PROSITE" id="PS00678">
    <property type="entry name" value="WD_REPEATS_1"/>
    <property type="match status" value="8"/>
</dbReference>
<name>A0A164YZ38_9AGAM</name>
<dbReference type="SUPFAM" id="SSF50978">
    <property type="entry name" value="WD40 repeat-like"/>
    <property type="match status" value="2"/>
</dbReference>
<feature type="repeat" description="WD" evidence="3">
    <location>
        <begin position="814"/>
        <end position="846"/>
    </location>
</feature>
<dbReference type="OrthoDB" id="3027122at2759"/>
<dbReference type="Pfam" id="PF25173">
    <property type="entry name" value="Beta-prop_WDR3_1st"/>
    <property type="match status" value="1"/>
</dbReference>
<feature type="repeat" description="WD" evidence="3">
    <location>
        <begin position="688"/>
        <end position="729"/>
    </location>
</feature>
<feature type="repeat" description="WD" evidence="3">
    <location>
        <begin position="772"/>
        <end position="813"/>
    </location>
</feature>
<dbReference type="InterPro" id="IPR019775">
    <property type="entry name" value="WD40_repeat_CS"/>
</dbReference>
<dbReference type="SUPFAM" id="SSF52540">
    <property type="entry name" value="P-loop containing nucleoside triphosphate hydrolases"/>
    <property type="match status" value="1"/>
</dbReference>
<keyword evidence="1 3" id="KW-0853">WD repeat</keyword>
<accession>A0A164YZ38</accession>
<feature type="repeat" description="WD" evidence="3">
    <location>
        <begin position="562"/>
        <end position="603"/>
    </location>
</feature>
<evidence type="ECO:0000313" key="6">
    <source>
        <dbReference type="Proteomes" id="UP000076722"/>
    </source>
</evidence>
<dbReference type="InterPro" id="IPR036322">
    <property type="entry name" value="WD40_repeat_dom_sf"/>
</dbReference>
<feature type="repeat" description="WD" evidence="3">
    <location>
        <begin position="942"/>
        <end position="983"/>
    </location>
</feature>
<dbReference type="PANTHER" id="PTHR19879">
    <property type="entry name" value="TRANSCRIPTION INITIATION FACTOR TFIID"/>
    <property type="match status" value="1"/>
</dbReference>
<dbReference type="PRINTS" id="PR00320">
    <property type="entry name" value="GPROTEINBRPT"/>
</dbReference>
<dbReference type="Pfam" id="PF00400">
    <property type="entry name" value="WD40"/>
    <property type="match status" value="5"/>
</dbReference>
<dbReference type="CDD" id="cd00200">
    <property type="entry name" value="WD40"/>
    <property type="match status" value="2"/>
</dbReference>
<feature type="repeat" description="WD" evidence="3">
    <location>
        <begin position="730"/>
        <end position="771"/>
    </location>
</feature>
<evidence type="ECO:0000256" key="1">
    <source>
        <dbReference type="ARBA" id="ARBA00022574"/>
    </source>
</evidence>
<dbReference type="PANTHER" id="PTHR19879:SF9">
    <property type="entry name" value="TRANSCRIPTION INITIATION FACTOR TFIID SUBUNIT 5"/>
    <property type="match status" value="1"/>
</dbReference>
<dbReference type="EMBL" id="KV419397">
    <property type="protein sequence ID" value="KZS97378.1"/>
    <property type="molecule type" value="Genomic_DNA"/>
</dbReference>
<dbReference type="Gene3D" id="2.130.10.10">
    <property type="entry name" value="YVTN repeat-like/Quinoprotein amine dehydrogenase"/>
    <property type="match status" value="5"/>
</dbReference>
<dbReference type="PROSITE" id="PS50082">
    <property type="entry name" value="WD_REPEATS_2"/>
    <property type="match status" value="10"/>
</dbReference>
<feature type="non-terminal residue" evidence="5">
    <location>
        <position position="1"/>
    </location>
</feature>
<feature type="repeat" description="WD" evidence="3">
    <location>
        <begin position="646"/>
        <end position="687"/>
    </location>
</feature>
<dbReference type="InterPro" id="IPR007111">
    <property type="entry name" value="NACHT_NTPase"/>
</dbReference>
<dbReference type="Proteomes" id="UP000076722">
    <property type="component" value="Unassembled WGS sequence"/>
</dbReference>
<keyword evidence="2" id="KW-0677">Repeat</keyword>
<protein>
    <submittedName>
        <fullName evidence="5">WD40 repeat-like protein</fullName>
    </submittedName>
</protein>
<evidence type="ECO:0000256" key="2">
    <source>
        <dbReference type="ARBA" id="ARBA00022737"/>
    </source>
</evidence>
<gene>
    <name evidence="5" type="ORF">SISNIDRAFT_406276</name>
</gene>
<dbReference type="Gene3D" id="3.40.50.300">
    <property type="entry name" value="P-loop containing nucleotide triphosphate hydrolases"/>
    <property type="match status" value="1"/>
</dbReference>
<feature type="repeat" description="WD" evidence="3">
    <location>
        <begin position="858"/>
        <end position="899"/>
    </location>
</feature>
<dbReference type="Pfam" id="PF24883">
    <property type="entry name" value="NPHP3_N"/>
    <property type="match status" value="1"/>
</dbReference>
<dbReference type="PROSITE" id="PS50294">
    <property type="entry name" value="WD_REPEATS_REGION"/>
    <property type="match status" value="10"/>
</dbReference>
<evidence type="ECO:0000259" key="4">
    <source>
        <dbReference type="PROSITE" id="PS50837"/>
    </source>
</evidence>
<dbReference type="PROSITE" id="PS50837">
    <property type="entry name" value="NACHT"/>
    <property type="match status" value="1"/>
</dbReference>
<evidence type="ECO:0000313" key="5">
    <source>
        <dbReference type="EMBL" id="KZS97378.1"/>
    </source>
</evidence>
<dbReference type="InterPro" id="IPR001680">
    <property type="entry name" value="WD40_rpt"/>
</dbReference>
<feature type="repeat" description="WD" evidence="3">
    <location>
        <begin position="900"/>
        <end position="941"/>
    </location>
</feature>
<dbReference type="InterPro" id="IPR056884">
    <property type="entry name" value="NPHP3-like_N"/>
</dbReference>
<dbReference type="InterPro" id="IPR015943">
    <property type="entry name" value="WD40/YVTN_repeat-like_dom_sf"/>
</dbReference>
<sequence>ADTGISRNGCTEGTREALLQELMLWSQNPLTERIYWLNGMAGTGKTTIAYSFCDTLGQQNFLGASFFCSRAVEETRHVHRIIPTIVHTLAENRHLPARFASSIINALTRDDSLANTAMLEKQCQALLVDPLNISMRDSGFFPIIIIDALDECSDAEQVHRLLRTLFQRAPSLPVKFFVTSRPETEHQKYQDAHLYHSFILHNIEGDLVKADITKYLNDKFNSLRSLRDMGISDSDVKALAEQADNLFIFASTAFKFISDPLINDPEGRLQLLLRSDWETSALDSLYSQVMGQLFTCLRPSQHESMECIIRIIIAASEPLTSQCIACLLKGDMNANGNAVKRLMEPLKSVLFVTSEDNPQISPFHASFPDFLTHKSRSKQYYLEPGQSHHILTQQCLTLINTTFTTTKYESMHHPTSVSLLSQALTYSCSFWAFHLSLCSDVDDKVQGLLSYFLQTQVLHWLEYLQYTGQLHVAVEALASSQKPILQRYPTLLSLVVDAQRFLLENFDIINKNPSELYKSGLLWLPKSSLMRQHYICKQSPQSHWPQVIKGLRFTWDAIWHTFVGHSDRVCCIAYSPDGGHVASGSQDMTVRIWDVATGQQEQLLEGHSHSVECVAYSPDGGHVASGSQDNTVRIWDIATGQQEQLVEGHSHWVECVTYSPDGRHFVSGSRDKTVRIWDAATGQQEQLLQGHSYAVESVAYCPDGRYIVSGSRDNTVRIWDATTGQQKRLLVGHSHWVESVAYSPYGRHIVSGSWDNTVRVWDAATGQQEQLLEGHSYAVKSVVYSPDGRHIASGSRDNTVRIWDAATGQQEQILEGPSHWVESVAYSPDGKHVASGSQDKTIRIWDTCNQAGLLEHLLEGHSHWVESVAYSPDGRHIASGSWDNTVRVWDAATGQQEQLLQGHSYAVESVAYSPDGRHIVSGSQDKTVRIWDVATGQQEQLLEGHSYGVESVAYSPDGRHVASGSRDNTVRIWDVVNGEQEQVLTGQSEAANPNIFMSVGHSVTHHPSIATAYSIQHENGQEWLIDPFHDCKWCISPCYSAAEIMGFHGSHICLRYGSKNLIFLQMPSCPA</sequence>
<dbReference type="InterPro" id="IPR020472">
    <property type="entry name" value="WD40_PAC1"/>
</dbReference>
<dbReference type="SMART" id="SM00320">
    <property type="entry name" value="WD40"/>
    <property type="match status" value="10"/>
</dbReference>
<dbReference type="AlphaFoldDB" id="A0A164YZ38"/>
<evidence type="ECO:0000256" key="3">
    <source>
        <dbReference type="PROSITE-ProRule" id="PRU00221"/>
    </source>
</evidence>
<feature type="domain" description="NACHT" evidence="4">
    <location>
        <begin position="33"/>
        <end position="182"/>
    </location>
</feature>
<reference evidence="5 6" key="1">
    <citation type="journal article" date="2016" name="Mol. Biol. Evol.">
        <title>Comparative Genomics of Early-Diverging Mushroom-Forming Fungi Provides Insights into the Origins of Lignocellulose Decay Capabilities.</title>
        <authorList>
            <person name="Nagy L.G."/>
            <person name="Riley R."/>
            <person name="Tritt A."/>
            <person name="Adam C."/>
            <person name="Daum C."/>
            <person name="Floudas D."/>
            <person name="Sun H."/>
            <person name="Yadav J.S."/>
            <person name="Pangilinan J."/>
            <person name="Larsson K.H."/>
            <person name="Matsuura K."/>
            <person name="Barry K."/>
            <person name="Labutti K."/>
            <person name="Kuo R."/>
            <person name="Ohm R.A."/>
            <person name="Bhattacharya S.S."/>
            <person name="Shirouzu T."/>
            <person name="Yoshinaga Y."/>
            <person name="Martin F.M."/>
            <person name="Grigoriev I.V."/>
            <person name="Hibbett D.S."/>
        </authorList>
    </citation>
    <scope>NUCLEOTIDE SEQUENCE [LARGE SCALE GENOMIC DNA]</scope>
    <source>
        <strain evidence="5 6">HHB9708</strain>
    </source>
</reference>
<proteinExistence type="predicted"/>